<organism evidence="1 2">
    <name type="scientific">Methanocaldococcus jannaschii</name>
    <dbReference type="NCBI Taxonomy" id="2190"/>
    <lineage>
        <taxon>Archaea</taxon>
        <taxon>Methanobacteriati</taxon>
        <taxon>Methanobacteriota</taxon>
        <taxon>Methanomada group</taxon>
        <taxon>Methanococci</taxon>
        <taxon>Methanococcales</taxon>
        <taxon>Methanocaldococcaceae</taxon>
        <taxon>Methanocaldococcus</taxon>
    </lineage>
</organism>
<name>A0A832T3H9_9EURY</name>
<gene>
    <name evidence="1" type="ORF">HA335_02135</name>
</gene>
<protein>
    <submittedName>
        <fullName evidence="1">Uncharacterized protein</fullName>
    </submittedName>
</protein>
<dbReference type="RefSeq" id="WP_010890072.1">
    <property type="nucleotide sequence ID" value="NC_001732.1"/>
</dbReference>
<dbReference type="AlphaFoldDB" id="A0A832T3H9"/>
<accession>A0A832T3H9</accession>
<sequence length="110" mass="12650">MSNDDLNALKKLKEISSGTVKQITSLPKKEPQEEKMSKTLRIKNTTHEKIIEMYGKKVGSQGEVVDKGVAVLYALWKILPEEQFKRVVKLAEEDRFEEFADRLGIEIKEE</sequence>
<reference evidence="1" key="1">
    <citation type="journal article" date="2020" name="bioRxiv">
        <title>A rank-normalized archaeal taxonomy based on genome phylogeny resolves widespread incomplete and uneven classifications.</title>
        <authorList>
            <person name="Rinke C."/>
            <person name="Chuvochina M."/>
            <person name="Mussig A.J."/>
            <person name="Chaumeil P.-A."/>
            <person name="Waite D.W."/>
            <person name="Whitman W.B."/>
            <person name="Parks D.H."/>
            <person name="Hugenholtz P."/>
        </authorList>
    </citation>
    <scope>NUCLEOTIDE SEQUENCE</scope>
    <source>
        <strain evidence="1">UBA8849</strain>
    </source>
</reference>
<proteinExistence type="predicted"/>
<evidence type="ECO:0000313" key="2">
    <source>
        <dbReference type="Proteomes" id="UP000645676"/>
    </source>
</evidence>
<dbReference type="Proteomes" id="UP000645676">
    <property type="component" value="Unassembled WGS sequence"/>
</dbReference>
<comment type="caution">
    <text evidence="1">The sequence shown here is derived from an EMBL/GenBank/DDBJ whole genome shotgun (WGS) entry which is preliminary data.</text>
</comment>
<dbReference type="EMBL" id="DUJR01000008">
    <property type="protein sequence ID" value="HII59371.1"/>
    <property type="molecule type" value="Genomic_DNA"/>
</dbReference>
<dbReference type="OMA" id="YALWKIL"/>
<evidence type="ECO:0000313" key="1">
    <source>
        <dbReference type="EMBL" id="HII59371.1"/>
    </source>
</evidence>
<dbReference type="SMR" id="A0A832T3H9"/>